<dbReference type="PANTHER" id="PTHR22916">
    <property type="entry name" value="GLYCOSYLTRANSFERASE"/>
    <property type="match status" value="1"/>
</dbReference>
<dbReference type="Pfam" id="PF00535">
    <property type="entry name" value="Glycos_transf_2"/>
    <property type="match status" value="1"/>
</dbReference>
<feature type="domain" description="Glycosyltransferase 2-like" evidence="1">
    <location>
        <begin position="1"/>
        <end position="154"/>
    </location>
</feature>
<dbReference type="Gene3D" id="3.90.550.10">
    <property type="entry name" value="Spore Coat Polysaccharide Biosynthesis Protein SpsA, Chain A"/>
    <property type="match status" value="1"/>
</dbReference>
<dbReference type="Proteomes" id="UP000613030">
    <property type="component" value="Unassembled WGS sequence"/>
</dbReference>
<dbReference type="EMBL" id="JAERRB010000004">
    <property type="protein sequence ID" value="MBL0742223.1"/>
    <property type="molecule type" value="Genomic_DNA"/>
</dbReference>
<dbReference type="SUPFAM" id="SSF53448">
    <property type="entry name" value="Nucleotide-diphospho-sugar transferases"/>
    <property type="match status" value="1"/>
</dbReference>
<evidence type="ECO:0000313" key="3">
    <source>
        <dbReference type="Proteomes" id="UP000613030"/>
    </source>
</evidence>
<keyword evidence="3" id="KW-1185">Reference proteome</keyword>
<gene>
    <name evidence="2" type="ORF">JI741_13420</name>
</gene>
<reference evidence="2 3" key="1">
    <citation type="submission" date="2021-01" db="EMBL/GenBank/DDBJ databases">
        <title>Chryseolinea sp. Jin1 Genome sequencing and assembly.</title>
        <authorList>
            <person name="Kim I."/>
        </authorList>
    </citation>
    <scope>NUCLEOTIDE SEQUENCE [LARGE SCALE GENOMIC DNA]</scope>
    <source>
        <strain evidence="2 3">Jin1</strain>
    </source>
</reference>
<comment type="caution">
    <text evidence="2">The sequence shown here is derived from an EMBL/GenBank/DDBJ whole genome shotgun (WGS) entry which is preliminary data.</text>
</comment>
<protein>
    <submittedName>
        <fullName evidence="2">Glycosyltransferase</fullName>
    </submittedName>
</protein>
<dbReference type="InterPro" id="IPR001173">
    <property type="entry name" value="Glyco_trans_2-like"/>
</dbReference>
<dbReference type="InterPro" id="IPR029044">
    <property type="entry name" value="Nucleotide-diphossugar_trans"/>
</dbReference>
<organism evidence="2 3">
    <name type="scientific">Chryseolinea lacunae</name>
    <dbReference type="NCBI Taxonomy" id="2801331"/>
    <lineage>
        <taxon>Bacteria</taxon>
        <taxon>Pseudomonadati</taxon>
        <taxon>Bacteroidota</taxon>
        <taxon>Cytophagia</taxon>
        <taxon>Cytophagales</taxon>
        <taxon>Fulvivirgaceae</taxon>
        <taxon>Chryseolinea</taxon>
    </lineage>
</organism>
<evidence type="ECO:0000259" key="1">
    <source>
        <dbReference type="Pfam" id="PF00535"/>
    </source>
</evidence>
<proteinExistence type="predicted"/>
<evidence type="ECO:0000313" key="2">
    <source>
        <dbReference type="EMBL" id="MBL0742223.1"/>
    </source>
</evidence>
<dbReference type="RefSeq" id="WP_202010239.1">
    <property type="nucleotide sequence ID" value="NZ_JAERRB010000004.1"/>
</dbReference>
<sequence length="229" mass="26477">MATYNGEKYIETQLRSILSQLSHDDEVIISDDSSIDSTVSRAAAINDPRIIILSEQKFRSPIFNFQNAIQHAKGDYIFLSDQDDVWLDGRVNKMMLMLKDHDLVVSDCSIVDESLKVISASYFRQVNARPGFLKNFLRTSSYIGCCMAFDRKIVELALPFPRTIPMHDFWIAMLAEWRFKIGFVYEPLVLYRRHGGNVSETGGKSKNSLFTKIFLRIRTFRHLVIRILR</sequence>
<name>A0ABS1KSD6_9BACT</name>
<accession>A0ABS1KSD6</accession>
<dbReference type="PANTHER" id="PTHR22916:SF3">
    <property type="entry name" value="UDP-GLCNAC:BETAGAL BETA-1,3-N-ACETYLGLUCOSAMINYLTRANSFERASE-LIKE PROTEIN 1"/>
    <property type="match status" value="1"/>
</dbReference>